<evidence type="ECO:0000256" key="1">
    <source>
        <dbReference type="SAM" id="MobiDB-lite"/>
    </source>
</evidence>
<accession>A0A7W6RER3</accession>
<keyword evidence="3" id="KW-1185">Reference proteome</keyword>
<evidence type="ECO:0000313" key="3">
    <source>
        <dbReference type="Proteomes" id="UP000554286"/>
    </source>
</evidence>
<sequence length="574" mass="59743">MPTSVVFLGRDRRFRESRQPADWTNQERAELYRITDLLQRSGLSVGTDSGVSDEGDPWFVFFQPDSGDVIAHFARIDGLFVAAATTAGTTLWGRNFRELIDKISERQPLVFPRSDTTTPGQGKTVRTLFLHPAVVLTAFVATALLHSRKGLADTADHGAEGGAKDGTEARGAAATRPGEPGLATDATSGMSGGSSGFLFHAASMASAMALVIAAARTDNALMTELGLTEAVARDADSGSVDTRRTVEDASSHAPREQDDTQLRNDQDGRTTVTMASGTDDGPGAPGAPSLAGVMGQTPALPSLDQGGQAISPGEAGGAFLVAAKAGSPANALEALHDHQAIMAFAGLIEEHGRAQGAEAPTSSTTKTVARPSDPSPSKTQTTATRATVEDDAEEDDVDTASTVSTTDQDLSSWETQQTEIKDESVLKVSLSGGTLDFKDADLITKSLTDDDGEEPSALVTEEIDATPDTAGDQPQTQEADVETNEGSLSPIMVRITGDSVDLSDDVTEAIYFNGGNVAFLGYQVGVDSILVGETFGTSAAEMVQAVDGSIILRFDADNSITLIGVTMSDLAAVG</sequence>
<name>A0A7W6RER3_9PROT</name>
<feature type="compositionally biased region" description="Basic and acidic residues" evidence="1">
    <location>
        <begin position="156"/>
        <end position="168"/>
    </location>
</feature>
<dbReference type="Proteomes" id="UP000554286">
    <property type="component" value="Unassembled WGS sequence"/>
</dbReference>
<feature type="compositionally biased region" description="Basic and acidic residues" evidence="1">
    <location>
        <begin position="233"/>
        <end position="268"/>
    </location>
</feature>
<comment type="caution">
    <text evidence="2">The sequence shown here is derived from an EMBL/GenBank/DDBJ whole genome shotgun (WGS) entry which is preliminary data.</text>
</comment>
<feature type="compositionally biased region" description="Low complexity" evidence="1">
    <location>
        <begin position="275"/>
        <end position="292"/>
    </location>
</feature>
<feature type="region of interest" description="Disordered" evidence="1">
    <location>
        <begin position="353"/>
        <end position="419"/>
    </location>
</feature>
<evidence type="ECO:0000313" key="2">
    <source>
        <dbReference type="EMBL" id="MBB4267067.1"/>
    </source>
</evidence>
<dbReference type="EMBL" id="JACIGK010000021">
    <property type="protein sequence ID" value="MBB4267067.1"/>
    <property type="molecule type" value="Genomic_DNA"/>
</dbReference>
<protein>
    <submittedName>
        <fullName evidence="2">Uncharacterized protein</fullName>
    </submittedName>
</protein>
<feature type="region of interest" description="Disordered" evidence="1">
    <location>
        <begin position="233"/>
        <end position="311"/>
    </location>
</feature>
<proteinExistence type="predicted"/>
<dbReference type="AlphaFoldDB" id="A0A7W6RER3"/>
<feature type="region of interest" description="Disordered" evidence="1">
    <location>
        <begin position="156"/>
        <end position="188"/>
    </location>
</feature>
<feature type="region of interest" description="Disordered" evidence="1">
    <location>
        <begin position="465"/>
        <end position="484"/>
    </location>
</feature>
<organism evidence="2 3">
    <name type="scientific">Roseospira visakhapatnamensis</name>
    <dbReference type="NCBI Taxonomy" id="390880"/>
    <lineage>
        <taxon>Bacteria</taxon>
        <taxon>Pseudomonadati</taxon>
        <taxon>Pseudomonadota</taxon>
        <taxon>Alphaproteobacteria</taxon>
        <taxon>Rhodospirillales</taxon>
        <taxon>Rhodospirillaceae</taxon>
        <taxon>Roseospira</taxon>
    </lineage>
</organism>
<dbReference type="RefSeq" id="WP_184046100.1">
    <property type="nucleotide sequence ID" value="NZ_JACIGK010000021.1"/>
</dbReference>
<reference evidence="2 3" key="1">
    <citation type="submission" date="2020-08" db="EMBL/GenBank/DDBJ databases">
        <title>Genome sequencing of Purple Non-Sulfur Bacteria from various extreme environments.</title>
        <authorList>
            <person name="Mayer M."/>
        </authorList>
    </citation>
    <scope>NUCLEOTIDE SEQUENCE [LARGE SCALE GENOMIC DNA]</scope>
    <source>
        <strain evidence="2 3">JA131</strain>
    </source>
</reference>
<feature type="compositionally biased region" description="Polar residues" evidence="1">
    <location>
        <begin position="408"/>
        <end position="418"/>
    </location>
</feature>
<gene>
    <name evidence="2" type="ORF">GGD89_002708</name>
</gene>
<feature type="compositionally biased region" description="Acidic residues" evidence="1">
    <location>
        <begin position="389"/>
        <end position="398"/>
    </location>
</feature>